<dbReference type="EMBL" id="SNZV01000006">
    <property type="protein sequence ID" value="TDS12325.1"/>
    <property type="molecule type" value="Genomic_DNA"/>
</dbReference>
<dbReference type="Proteomes" id="UP000294752">
    <property type="component" value="Unassembled WGS sequence"/>
</dbReference>
<sequence>MNNQGKNIDDKTIYSDKEKDKSNEQKKEDQKHDKDGKGIDYIPPTPEPASDSSRKHDDPIRDHNPSVL</sequence>
<feature type="region of interest" description="Disordered" evidence="1">
    <location>
        <begin position="1"/>
        <end position="68"/>
    </location>
</feature>
<evidence type="ECO:0000313" key="2">
    <source>
        <dbReference type="EMBL" id="TDS12325.1"/>
    </source>
</evidence>
<dbReference type="AlphaFoldDB" id="A0A4R7CYV7"/>
<gene>
    <name evidence="2" type="ORF">B0I21_106183</name>
</gene>
<evidence type="ECO:0000256" key="1">
    <source>
        <dbReference type="SAM" id="MobiDB-lite"/>
    </source>
</evidence>
<dbReference type="OrthoDB" id="9864951at2"/>
<name>A0A4R7CYV7_9SPHI</name>
<feature type="compositionally biased region" description="Basic and acidic residues" evidence="1">
    <location>
        <begin position="7"/>
        <end position="38"/>
    </location>
</feature>
<proteinExistence type="predicted"/>
<protein>
    <submittedName>
        <fullName evidence="2">Uncharacterized protein</fullName>
    </submittedName>
</protein>
<keyword evidence="3" id="KW-1185">Reference proteome</keyword>
<reference evidence="2 3" key="1">
    <citation type="submission" date="2019-03" db="EMBL/GenBank/DDBJ databases">
        <title>Genomic Encyclopedia of Type Strains, Phase III (KMG-III): the genomes of soil and plant-associated and newly described type strains.</title>
        <authorList>
            <person name="Whitman W."/>
        </authorList>
    </citation>
    <scope>NUCLEOTIDE SEQUENCE [LARGE SCALE GENOMIC DNA]</scope>
    <source>
        <strain evidence="2 3">CGMCC 1.12801</strain>
    </source>
</reference>
<organism evidence="2 3">
    <name type="scientific">Sphingobacterium paludis</name>
    <dbReference type="NCBI Taxonomy" id="1476465"/>
    <lineage>
        <taxon>Bacteria</taxon>
        <taxon>Pseudomonadati</taxon>
        <taxon>Bacteroidota</taxon>
        <taxon>Sphingobacteriia</taxon>
        <taxon>Sphingobacteriales</taxon>
        <taxon>Sphingobacteriaceae</taxon>
        <taxon>Sphingobacterium</taxon>
    </lineage>
</organism>
<evidence type="ECO:0000313" key="3">
    <source>
        <dbReference type="Proteomes" id="UP000294752"/>
    </source>
</evidence>
<comment type="caution">
    <text evidence="2">The sequence shown here is derived from an EMBL/GenBank/DDBJ whole genome shotgun (WGS) entry which is preliminary data.</text>
</comment>
<accession>A0A4R7CYV7</accession>
<feature type="compositionally biased region" description="Basic and acidic residues" evidence="1">
    <location>
        <begin position="52"/>
        <end position="68"/>
    </location>
</feature>
<dbReference type="RefSeq" id="WP_133640956.1">
    <property type="nucleotide sequence ID" value="NZ_SNZV01000006.1"/>
</dbReference>